<sequence length="547" mass="60303">MFKEDPARQPAPTNVARRLLDADLRFVGGLLRTVGATVGAGPGHPAASPVAVEPGDRRFTDPAWNDNAYFHLLQQVYLLGARLTLESVDALPLGDHDRQVARFLARQVIDAGAPTNVLPGNPAALRTAWRTRGRSLVRGAGAFLGDLAAGRMLPKAVADEDFVVGRDLATSPGRVVFRNHLMELLQYEPRTETVHTTPMLVSPPWVNKYYVLDLSPGRSVVEWLVDHGHTVFVVSYRNPDASLRDVGFDDYLRDGLLTAIGVIEDITGQDEVNVAGACLGGLLALMLTAWLADDASPRVGSVTLVNTLVDFSDITEFVESSVAGKVYEHVVVDLIERATGRRGYLDGRRVDDFFRFLRANELVWRSTGSNWLMGRRPPSLDILTWSSDGMNIPHRAQRYFMREIFLRNDFARGRAVLAGRTLSPKKITQDVFVAAARKDHIVPWESAYRTTALLPGAVRFFLSAGGHVAGALAPPGPKARYWTSEPPFAPNPQTWLATATEHRQGWWESWADWLADRSGPRRPPPPMGSDRYPPGEPAPGTYVLQKI</sequence>
<reference evidence="5 6" key="1">
    <citation type="submission" date="2019-12" db="EMBL/GenBank/DDBJ databases">
        <title>Nocardia macrotermitis sp. nov. and Nocardia aurantia sp. nov., isolated from the gut of the fungus growing-termite Macrotermes natalensis.</title>
        <authorList>
            <person name="Christine B."/>
            <person name="Rene B."/>
        </authorList>
    </citation>
    <scope>NUCLEOTIDE SEQUENCE [LARGE SCALE GENOMIC DNA]</scope>
    <source>
        <strain evidence="5 6">DSM 102126</strain>
    </source>
</reference>
<dbReference type="GO" id="GO:0016787">
    <property type="term" value="F:hydrolase activity"/>
    <property type="evidence" value="ECO:0007669"/>
    <property type="project" value="UniProtKB-KW"/>
</dbReference>
<evidence type="ECO:0000313" key="5">
    <source>
        <dbReference type="EMBL" id="MXQ65731.1"/>
    </source>
</evidence>
<evidence type="ECO:0000259" key="4">
    <source>
        <dbReference type="Pfam" id="PF07167"/>
    </source>
</evidence>
<keyword evidence="2" id="KW-0012">Acyltransferase</keyword>
<dbReference type="PANTHER" id="PTHR36837">
    <property type="entry name" value="POLY(3-HYDROXYALKANOATE) POLYMERASE SUBUNIT PHAC"/>
    <property type="match status" value="1"/>
</dbReference>
<protein>
    <submittedName>
        <fullName evidence="5">Alpha/beta fold hydrolase</fullName>
    </submittedName>
</protein>
<comment type="caution">
    <text evidence="5">The sequence shown here is derived from an EMBL/GenBank/DDBJ whole genome shotgun (WGS) entry which is preliminary data.</text>
</comment>
<dbReference type="Proteomes" id="UP000431901">
    <property type="component" value="Unassembled WGS sequence"/>
</dbReference>
<dbReference type="AlphaFoldDB" id="A0A6I4W8B7"/>
<keyword evidence="6" id="KW-1185">Reference proteome</keyword>
<keyword evidence="1" id="KW-0808">Transferase</keyword>
<dbReference type="GO" id="GO:0016746">
    <property type="term" value="F:acyltransferase activity"/>
    <property type="evidence" value="ECO:0007669"/>
    <property type="project" value="UniProtKB-KW"/>
</dbReference>
<proteinExistence type="predicted"/>
<dbReference type="OrthoDB" id="7208816at2"/>
<feature type="region of interest" description="Disordered" evidence="3">
    <location>
        <begin position="517"/>
        <end position="540"/>
    </location>
</feature>
<gene>
    <name evidence="5" type="ORF">GQ466_17035</name>
</gene>
<dbReference type="SUPFAM" id="SSF53474">
    <property type="entry name" value="alpha/beta-Hydrolases"/>
    <property type="match status" value="1"/>
</dbReference>
<evidence type="ECO:0000256" key="3">
    <source>
        <dbReference type="SAM" id="MobiDB-lite"/>
    </source>
</evidence>
<accession>A0A6I4W8B7</accession>
<dbReference type="RefSeq" id="WP_161103783.1">
    <property type="nucleotide sequence ID" value="NZ_JBHLYI010000006.1"/>
</dbReference>
<name>A0A6I4W8B7_9ACTN</name>
<dbReference type="InterPro" id="IPR051321">
    <property type="entry name" value="PHA/PHB_synthase"/>
</dbReference>
<dbReference type="Gene3D" id="3.40.50.1820">
    <property type="entry name" value="alpha/beta hydrolase"/>
    <property type="match status" value="1"/>
</dbReference>
<evidence type="ECO:0000313" key="6">
    <source>
        <dbReference type="Proteomes" id="UP000431901"/>
    </source>
</evidence>
<organism evidence="5 6">
    <name type="scientific">Actinomadura rayongensis</name>
    <dbReference type="NCBI Taxonomy" id="1429076"/>
    <lineage>
        <taxon>Bacteria</taxon>
        <taxon>Bacillati</taxon>
        <taxon>Actinomycetota</taxon>
        <taxon>Actinomycetes</taxon>
        <taxon>Streptosporangiales</taxon>
        <taxon>Thermomonosporaceae</taxon>
        <taxon>Actinomadura</taxon>
    </lineage>
</organism>
<dbReference type="InterPro" id="IPR010941">
    <property type="entry name" value="PhaC_N"/>
</dbReference>
<dbReference type="InterPro" id="IPR029058">
    <property type="entry name" value="AB_hydrolase_fold"/>
</dbReference>
<feature type="domain" description="Poly-beta-hydroxybutyrate polymerase N-terminal" evidence="4">
    <location>
        <begin position="56"/>
        <end position="224"/>
    </location>
</feature>
<dbReference type="GO" id="GO:0042619">
    <property type="term" value="P:poly-hydroxybutyrate biosynthetic process"/>
    <property type="evidence" value="ECO:0007669"/>
    <property type="project" value="InterPro"/>
</dbReference>
<dbReference type="EMBL" id="WUTW01000002">
    <property type="protein sequence ID" value="MXQ65731.1"/>
    <property type="molecule type" value="Genomic_DNA"/>
</dbReference>
<evidence type="ECO:0000256" key="2">
    <source>
        <dbReference type="ARBA" id="ARBA00023315"/>
    </source>
</evidence>
<dbReference type="Pfam" id="PF07167">
    <property type="entry name" value="PhaC_N"/>
    <property type="match status" value="1"/>
</dbReference>
<evidence type="ECO:0000256" key="1">
    <source>
        <dbReference type="ARBA" id="ARBA00022679"/>
    </source>
</evidence>
<dbReference type="PANTHER" id="PTHR36837:SF5">
    <property type="entry name" value="POLY-3-HYDROXYBUTYRATE SYNTHASE"/>
    <property type="match status" value="1"/>
</dbReference>
<keyword evidence="5" id="KW-0378">Hydrolase</keyword>